<dbReference type="Gene3D" id="3.40.30.10">
    <property type="entry name" value="Glutaredoxin"/>
    <property type="match status" value="1"/>
</dbReference>
<dbReference type="Proteomes" id="UP000215545">
    <property type="component" value="Unassembled WGS sequence"/>
</dbReference>
<evidence type="ECO:0000313" key="4">
    <source>
        <dbReference type="EMBL" id="OXS79971.1"/>
    </source>
</evidence>
<protein>
    <submittedName>
        <fullName evidence="4">Cytochrome c oxidase assembly protein</fullName>
    </submittedName>
</protein>
<evidence type="ECO:0000256" key="1">
    <source>
        <dbReference type="ARBA" id="ARBA00010996"/>
    </source>
</evidence>
<comment type="similarity">
    <text evidence="1">Belongs to the SCO1/2 family.</text>
</comment>
<sequence length="219" mass="24704">MTKCVEKSARFLYHIKRLCHLEGDFLKALRSFLLAAAAVWVLSACSNSDFQGNMDVEVQAFEHTNQDGEKVSLSDLEGKVWLANFIFTNCTTVCPPMTRNMSEVQDLLNEEGVENYEIVSFSVDPERDTPDALKEYISHYEADESNWNLLTGYSPDDIQTFAEESFQALAVPDPNSDQFIHGTSFYLINKEGTVVKSYDGNMEVPFDEIVLDVKQLSEG</sequence>
<dbReference type="InterPro" id="IPR036249">
    <property type="entry name" value="Thioredoxin-like_sf"/>
</dbReference>
<feature type="domain" description="Thioredoxin" evidence="3">
    <location>
        <begin position="52"/>
        <end position="218"/>
    </location>
</feature>
<accession>A0ABX4EC36</accession>
<dbReference type="PANTHER" id="PTHR12151">
    <property type="entry name" value="ELECTRON TRANSPORT PROTIN SCO1/SENC FAMILY MEMBER"/>
    <property type="match status" value="1"/>
</dbReference>
<dbReference type="PROSITE" id="PS51352">
    <property type="entry name" value="THIOREDOXIN_2"/>
    <property type="match status" value="1"/>
</dbReference>
<gene>
    <name evidence="4" type="ORF">B1B05_00335</name>
</gene>
<dbReference type="PANTHER" id="PTHR12151:SF25">
    <property type="entry name" value="LINALOOL DEHYDRATASE_ISOMERASE DOMAIN-CONTAINING PROTEIN"/>
    <property type="match status" value="1"/>
</dbReference>
<dbReference type="EMBL" id="MWSK01000001">
    <property type="protein sequence ID" value="OXS79971.1"/>
    <property type="molecule type" value="Genomic_DNA"/>
</dbReference>
<evidence type="ECO:0000259" key="3">
    <source>
        <dbReference type="PROSITE" id="PS51352"/>
    </source>
</evidence>
<organism evidence="4 5">
    <name type="scientific">Domibacillus enclensis</name>
    <dbReference type="NCBI Taxonomy" id="1017273"/>
    <lineage>
        <taxon>Bacteria</taxon>
        <taxon>Bacillati</taxon>
        <taxon>Bacillota</taxon>
        <taxon>Bacilli</taxon>
        <taxon>Bacillales</taxon>
        <taxon>Bacillaceae</taxon>
        <taxon>Domibacillus</taxon>
    </lineage>
</organism>
<dbReference type="SUPFAM" id="SSF52833">
    <property type="entry name" value="Thioredoxin-like"/>
    <property type="match status" value="1"/>
</dbReference>
<name>A0ABX4EC36_9BACI</name>
<proteinExistence type="inferred from homology"/>
<evidence type="ECO:0000256" key="2">
    <source>
        <dbReference type="ARBA" id="ARBA00023008"/>
    </source>
</evidence>
<keyword evidence="2" id="KW-0186">Copper</keyword>
<dbReference type="InterPro" id="IPR003782">
    <property type="entry name" value="SCO1/SenC"/>
</dbReference>
<comment type="caution">
    <text evidence="4">The sequence shown here is derived from an EMBL/GenBank/DDBJ whole genome shotgun (WGS) entry which is preliminary data.</text>
</comment>
<dbReference type="InterPro" id="IPR013766">
    <property type="entry name" value="Thioredoxin_domain"/>
</dbReference>
<keyword evidence="5" id="KW-1185">Reference proteome</keyword>
<reference evidence="5" key="1">
    <citation type="submission" date="2017-03" db="EMBL/GenBank/DDBJ databases">
        <title>Bacillus sp. V-88(T) DSM27956, whole genome shotgun sequencing project.</title>
        <authorList>
            <person name="Dastager S.G."/>
            <person name="Neurgaonkar P.S."/>
            <person name="Dharne M.S."/>
        </authorList>
    </citation>
    <scope>NUCLEOTIDE SEQUENCE [LARGE SCALE GENOMIC DNA]</scope>
    <source>
        <strain evidence="5">DSM 25145</strain>
    </source>
</reference>
<dbReference type="CDD" id="cd02968">
    <property type="entry name" value="SCO"/>
    <property type="match status" value="1"/>
</dbReference>
<dbReference type="Pfam" id="PF02630">
    <property type="entry name" value="SCO1-SenC"/>
    <property type="match status" value="1"/>
</dbReference>
<evidence type="ECO:0000313" key="5">
    <source>
        <dbReference type="Proteomes" id="UP000215545"/>
    </source>
</evidence>